<dbReference type="SUPFAM" id="SSF158682">
    <property type="entry name" value="TerB-like"/>
    <property type="match status" value="1"/>
</dbReference>
<evidence type="ECO:0000259" key="4">
    <source>
        <dbReference type="Pfam" id="PF15615"/>
    </source>
</evidence>
<dbReference type="CDD" id="cd07176">
    <property type="entry name" value="terB"/>
    <property type="match status" value="1"/>
</dbReference>
<dbReference type="Pfam" id="PF15615">
    <property type="entry name" value="TerB_C"/>
    <property type="match status" value="1"/>
</dbReference>
<organism evidence="5 6">
    <name type="scientific">Arcobacter aquimarinus</name>
    <dbReference type="NCBI Taxonomy" id="1315211"/>
    <lineage>
        <taxon>Bacteria</taxon>
        <taxon>Pseudomonadati</taxon>
        <taxon>Campylobacterota</taxon>
        <taxon>Epsilonproteobacteria</taxon>
        <taxon>Campylobacterales</taxon>
        <taxon>Arcobacteraceae</taxon>
        <taxon>Arcobacter</taxon>
    </lineage>
</organism>
<dbReference type="EMBL" id="CP030944">
    <property type="protein sequence ID" value="QKE26005.1"/>
    <property type="molecule type" value="Genomic_DNA"/>
</dbReference>
<sequence>MEIFISSLVLYLIYILFYKSKKTLVKDNSEIPIDSNLKISVNNELKKENLVHNDLSKSYNINSTKDYYSQSNISNKNFQNKQTTKNSQQSAVWYGKNQFVQVRNYSISKGFVYVGEKLINTRNENNSYYQDYASNDASLINPSLNITSAESWEYGDEMGYWPNYANIPAKCRGAYLKWLSNGRIEPNTNIGYVFLFFYGLERRIFVDAIKSNVSVEERKDIVNEVLRLLEVYGGNNSFKMYARNFLAMEWLLFNRNDEKIPDYLKFNGHYHTNILRFLLAKSIAKQEPLSYELALDWTITHPTLGIRLKTPARRCPNEFKELFKQRYTQKFGQGIIVKANKTPLELNYIPASFTITNVLISKEKLNLPDPIILTAPIKKLIDLVEECTKQLDSYSKYIGREGNNPNSLYAQSLLPKELLQQSTYLNKLKEKLENNEKEIIVMKLTEIYDLLQEKSPLVIDKKESENLATLIELLDFGIAPDNRYHHLKPTINGQIIIFKKGHGINFNPSQEFTMLCSILRLGAIVSQIDGKVSHQEEKLLYNLIQDNRKLTNIEKDSLNAFLQWALITPQEISGLKKKLEIASQTEKTAIGHILISIAHADGRIDLKEIKQLEKLYTLLGLDKAQVLSDLHQLSTSNEPIIIDYKDKDTSYSIPKPENKPTSSFTLNDEIIKIREAETLQIKGVLGAIFTNDEDLEENNINVIEENIETNSPLTTLDEAHQKFFNQLITKELWEKEEIQIISKELGLMPDGAMEVLNEWAFDNANAPLIEDDEKIYIDIELAKEIINEQ</sequence>
<dbReference type="AlphaFoldDB" id="A0AAE7E0W4"/>
<evidence type="ECO:0000259" key="2">
    <source>
        <dbReference type="Pfam" id="PF05099"/>
    </source>
</evidence>
<dbReference type="Pfam" id="PF13208">
    <property type="entry name" value="TerB_N"/>
    <property type="match status" value="1"/>
</dbReference>
<feature type="coiled-coil region" evidence="1">
    <location>
        <begin position="418"/>
        <end position="445"/>
    </location>
</feature>
<dbReference type="Proteomes" id="UP000502065">
    <property type="component" value="Chromosome"/>
</dbReference>
<feature type="domain" description="TerB-C" evidence="4">
    <location>
        <begin position="659"/>
        <end position="785"/>
    </location>
</feature>
<evidence type="ECO:0000259" key="3">
    <source>
        <dbReference type="Pfam" id="PF13208"/>
    </source>
</evidence>
<evidence type="ECO:0000313" key="6">
    <source>
        <dbReference type="Proteomes" id="UP000502065"/>
    </source>
</evidence>
<feature type="domain" description="TerB N-terminal" evidence="3">
    <location>
        <begin position="97"/>
        <end position="304"/>
    </location>
</feature>
<evidence type="ECO:0000313" key="5">
    <source>
        <dbReference type="EMBL" id="QKE26005.1"/>
    </source>
</evidence>
<dbReference type="InterPro" id="IPR025266">
    <property type="entry name" value="TerB_N"/>
</dbReference>
<dbReference type="RefSeq" id="WP_129094244.1">
    <property type="nucleotide sequence ID" value="NZ_CBCSAE010000002.1"/>
</dbReference>
<dbReference type="InterPro" id="IPR028932">
    <property type="entry name" value="TerB-C"/>
</dbReference>
<gene>
    <name evidence="5" type="ORF">AAQM_1254</name>
</gene>
<dbReference type="InterPro" id="IPR029024">
    <property type="entry name" value="TerB-like"/>
</dbReference>
<keyword evidence="6" id="KW-1185">Reference proteome</keyword>
<name>A0AAE7E0W4_9BACT</name>
<dbReference type="InterPro" id="IPR007791">
    <property type="entry name" value="DjlA_N"/>
</dbReference>
<dbReference type="KEGG" id="aaqi:AAQM_1254"/>
<feature type="domain" description="Co-chaperone DjlA N-terminal" evidence="2">
    <location>
        <begin position="520"/>
        <end position="625"/>
    </location>
</feature>
<protein>
    <submittedName>
        <fullName evidence="5">TerB domain-containing protein</fullName>
    </submittedName>
</protein>
<accession>A0AAE7E0W4</accession>
<dbReference type="Gene3D" id="1.10.3680.10">
    <property type="entry name" value="TerB-like"/>
    <property type="match status" value="1"/>
</dbReference>
<reference evidence="5 6" key="1">
    <citation type="submission" date="2018-07" db="EMBL/GenBank/DDBJ databases">
        <title>Identification of phenol metabolism pathways in Arcobacter.</title>
        <authorList>
            <person name="Miller W.G."/>
            <person name="Yee E."/>
            <person name="Bono J.L."/>
        </authorList>
    </citation>
    <scope>NUCLEOTIDE SEQUENCE [LARGE SCALE GENOMIC DNA]</scope>
    <source>
        <strain evidence="5 6">W63</strain>
    </source>
</reference>
<dbReference type="Pfam" id="PF05099">
    <property type="entry name" value="TerB"/>
    <property type="match status" value="1"/>
</dbReference>
<proteinExistence type="predicted"/>
<keyword evidence="1" id="KW-0175">Coiled coil</keyword>
<evidence type="ECO:0000256" key="1">
    <source>
        <dbReference type="SAM" id="Coils"/>
    </source>
</evidence>